<evidence type="ECO:0000313" key="1">
    <source>
        <dbReference type="EMBL" id="KAK8200646.1"/>
    </source>
</evidence>
<dbReference type="EMBL" id="JAMKPW020000038">
    <property type="protein sequence ID" value="KAK8200646.1"/>
    <property type="molecule type" value="Genomic_DNA"/>
</dbReference>
<comment type="caution">
    <text evidence="1">The sequence shown here is derived from an EMBL/GenBank/DDBJ whole genome shotgun (WGS) entry which is preliminary data.</text>
</comment>
<gene>
    <name evidence="1" type="primary">RPN8</name>
    <name evidence="1" type="ORF">M8818_005961</name>
</gene>
<keyword evidence="2" id="KW-1185">Reference proteome</keyword>
<protein>
    <submittedName>
        <fullName evidence="1">Proteasome regulatory particle subunit</fullName>
    </submittedName>
</protein>
<evidence type="ECO:0000313" key="2">
    <source>
        <dbReference type="Proteomes" id="UP001320706"/>
    </source>
</evidence>
<keyword evidence="1" id="KW-0647">Proteasome</keyword>
<organism evidence="1 2">
    <name type="scientific">Zalaria obscura</name>
    <dbReference type="NCBI Taxonomy" id="2024903"/>
    <lineage>
        <taxon>Eukaryota</taxon>
        <taxon>Fungi</taxon>
        <taxon>Dikarya</taxon>
        <taxon>Ascomycota</taxon>
        <taxon>Pezizomycotina</taxon>
        <taxon>Dothideomycetes</taxon>
        <taxon>Dothideomycetidae</taxon>
        <taxon>Dothideales</taxon>
        <taxon>Zalariaceae</taxon>
        <taxon>Zalaria</taxon>
    </lineage>
</organism>
<sequence>MNGAVYRESIYPELDALTAGENIPSVPSNVATSPNVFPPYVYGNGNDLPSTPAGPGAPGPSSDGDRVNTPQGGRPSAARSNSGAEGRAERDEAEWDRIYHLTPDGVEELRRKWEVEYADLVMAPPPPGIFPSREAAITSAKAFAKEHEYQLVIGHSYKTKQGETNRILLACELAGEYRNHHGVTPETRQRNRFSRKTNCPMRCMVQKKRFSQEWVLVIKCVEHNHPVVRRKAKLRPSQMPDLEAALYDWHMSELAKGDIVHGNTLKARALALFAEMPQYRGKDAPNLDREWLNQYRLRFKLPGSVTMTSAPTDPEVLAREQRPPTPPPIVDPYVAQEYAAFGNLDHIFPDPGSLDPLRRFVQDYMSRYDASHDWKHVVRVFQLARRVLDSEQTWFQEKQYDGQLVLLAALMHDIGDHKYVQQGENPEKQIAETLLEYGVDATMAMKVQLVAKNVSFSNEIKNPRMMKAVLEQHPELAIVQDADRLDAIGAIGIARTFTFGGAKQPDRGMEGSIAHFVEKLERLENMMKATMPATTAETLNLVNRTVSVAPLVLLSATDHYARSAKGTKKRVVGVLLGQNDGKNVRVSNSFAVPFEEDEKDPSVWFLDHNYVEGMNDMFKKVNAREKLIGWYHSGPKLRASDLEINELFKRYTPNPLLVIIDVQPKDVGVPTDAYFAVEEIRDDGSTTAKTFVHTPSTIEAEEAEEIGVEHLLRDIRDVAVGTLSTRITSQLKSLQGLHLRLQDIGKYLQKVIDEELPINHSILGNLQDVFNLLPNLSTPKTSQVSASGAVIGVPATENSELARAMSVKTNDQLMAIYLSSLVRAITAFHDLIENKIQNKQQNEELNKGDNTIKVDGPEKMEKLSNGDGKGVNGAEKRK</sequence>
<name>A0ACC3S789_9PEZI</name>
<dbReference type="Proteomes" id="UP001320706">
    <property type="component" value="Unassembled WGS sequence"/>
</dbReference>
<accession>A0ACC3S789</accession>
<proteinExistence type="predicted"/>
<reference evidence="1" key="1">
    <citation type="submission" date="2024-02" db="EMBL/GenBank/DDBJ databases">
        <title>Metagenome Assembled Genome of Zalaria obscura JY119.</title>
        <authorList>
            <person name="Vighnesh L."/>
            <person name="Jagadeeshwari U."/>
            <person name="Venkata Ramana C."/>
            <person name="Sasikala C."/>
        </authorList>
    </citation>
    <scope>NUCLEOTIDE SEQUENCE</scope>
    <source>
        <strain evidence="1">JY119</strain>
    </source>
</reference>